<evidence type="ECO:0000256" key="9">
    <source>
        <dbReference type="ARBA" id="ARBA00022840"/>
    </source>
</evidence>
<dbReference type="GO" id="GO:0016705">
    <property type="term" value="F:oxidoreductase activity, acting on paired donors, with incorporation or reduction of molecular oxygen"/>
    <property type="evidence" value="ECO:0007669"/>
    <property type="project" value="InterPro"/>
</dbReference>
<dbReference type="GO" id="GO:0004691">
    <property type="term" value="F:cAMP-dependent protein kinase activity"/>
    <property type="evidence" value="ECO:0007669"/>
    <property type="project" value="UniProtKB-EC"/>
</dbReference>
<dbReference type="InterPro" id="IPR002403">
    <property type="entry name" value="Cyt_P450_E_grp-IV"/>
</dbReference>
<dbReference type="Pfam" id="PF00067">
    <property type="entry name" value="p450"/>
    <property type="match status" value="1"/>
</dbReference>
<dbReference type="FunFam" id="1.10.510.10:FF:000005">
    <property type="entry name" value="cAMP-dependent protein kinase catalytic subunit alpha"/>
    <property type="match status" value="1"/>
</dbReference>
<dbReference type="InterPro" id="IPR036396">
    <property type="entry name" value="Cyt_P450_sf"/>
</dbReference>
<comment type="catalytic activity">
    <reaction evidence="13">
        <text>L-seryl-[protein] + ATP = O-phospho-L-seryl-[protein] + ADP + H(+)</text>
        <dbReference type="Rhea" id="RHEA:17989"/>
        <dbReference type="Rhea" id="RHEA-COMP:9863"/>
        <dbReference type="Rhea" id="RHEA-COMP:11604"/>
        <dbReference type="ChEBI" id="CHEBI:15378"/>
        <dbReference type="ChEBI" id="CHEBI:29999"/>
        <dbReference type="ChEBI" id="CHEBI:30616"/>
        <dbReference type="ChEBI" id="CHEBI:83421"/>
        <dbReference type="ChEBI" id="CHEBI:456216"/>
        <dbReference type="EC" id="2.7.11.11"/>
    </reaction>
</comment>
<comment type="cofactor">
    <cofactor evidence="1 14">
        <name>heme</name>
        <dbReference type="ChEBI" id="CHEBI:30413"/>
    </cofactor>
</comment>
<name>A0A395JCF5_9HELO</name>
<dbReference type="SMART" id="SM00220">
    <property type="entry name" value="S_TKc"/>
    <property type="match status" value="1"/>
</dbReference>
<evidence type="ECO:0000256" key="11">
    <source>
        <dbReference type="ARBA" id="ARBA00023026"/>
    </source>
</evidence>
<comment type="catalytic activity">
    <reaction evidence="12">
        <text>L-threonyl-[protein] + ATP = O-phospho-L-threonyl-[protein] + ADP + H(+)</text>
        <dbReference type="Rhea" id="RHEA:46608"/>
        <dbReference type="Rhea" id="RHEA-COMP:11060"/>
        <dbReference type="Rhea" id="RHEA-COMP:11605"/>
        <dbReference type="ChEBI" id="CHEBI:15378"/>
        <dbReference type="ChEBI" id="CHEBI:30013"/>
        <dbReference type="ChEBI" id="CHEBI:30616"/>
        <dbReference type="ChEBI" id="CHEBI:61977"/>
        <dbReference type="ChEBI" id="CHEBI:456216"/>
        <dbReference type="EC" id="2.7.11.11"/>
    </reaction>
</comment>
<dbReference type="GO" id="GO:0005506">
    <property type="term" value="F:iron ion binding"/>
    <property type="evidence" value="ECO:0007669"/>
    <property type="project" value="InterPro"/>
</dbReference>
<dbReference type="InterPro" id="IPR017972">
    <property type="entry name" value="Cyt_P450_CS"/>
</dbReference>
<keyword evidence="9 15" id="KW-0067">ATP-binding</keyword>
<dbReference type="Gene3D" id="1.10.510.10">
    <property type="entry name" value="Transferase(Phosphotransferase) domain 1"/>
    <property type="match status" value="1"/>
</dbReference>
<evidence type="ECO:0000256" key="14">
    <source>
        <dbReference type="PIRSR" id="PIRSR602403-1"/>
    </source>
</evidence>
<dbReference type="PROSITE" id="PS51285">
    <property type="entry name" value="AGC_KINASE_CTER"/>
    <property type="match status" value="1"/>
</dbReference>
<keyword evidence="8" id="KW-0418">Kinase</keyword>
<keyword evidence="6 14" id="KW-0479">Metal-binding</keyword>
<organism evidence="18 19">
    <name type="scientific">Monilinia fructigena</name>
    <dbReference type="NCBI Taxonomy" id="38457"/>
    <lineage>
        <taxon>Eukaryota</taxon>
        <taxon>Fungi</taxon>
        <taxon>Dikarya</taxon>
        <taxon>Ascomycota</taxon>
        <taxon>Pezizomycotina</taxon>
        <taxon>Leotiomycetes</taxon>
        <taxon>Helotiales</taxon>
        <taxon>Sclerotiniaceae</taxon>
        <taxon>Monilinia</taxon>
    </lineage>
</organism>
<dbReference type="OrthoDB" id="1844152at2759"/>
<dbReference type="PANTHER" id="PTHR24353:SF37">
    <property type="entry name" value="CAMP-DEPENDENT PROTEIN KINASE CATALYTIC SUBUNIT PRKX"/>
    <property type="match status" value="1"/>
</dbReference>
<feature type="binding site" description="axial binding residue" evidence="14">
    <location>
        <position position="772"/>
    </location>
    <ligand>
        <name>heme</name>
        <dbReference type="ChEBI" id="CHEBI:30413"/>
    </ligand>
    <ligandPart>
        <name>Fe</name>
        <dbReference type="ChEBI" id="CHEBI:18248"/>
    </ligandPart>
</feature>
<dbReference type="SUPFAM" id="SSF56112">
    <property type="entry name" value="Protein kinase-like (PK-like)"/>
    <property type="match status" value="1"/>
</dbReference>
<dbReference type="InterPro" id="IPR008271">
    <property type="entry name" value="Ser/Thr_kinase_AS"/>
</dbReference>
<dbReference type="CDD" id="cd11041">
    <property type="entry name" value="CYP503A1-like"/>
    <property type="match status" value="1"/>
</dbReference>
<accession>A0A395JCF5</accession>
<reference evidence="18 19" key="1">
    <citation type="submission" date="2018-06" db="EMBL/GenBank/DDBJ databases">
        <title>Genome Sequence of the Brown Rot Fungal Pathogen Monilinia fructigena.</title>
        <authorList>
            <person name="Landi L."/>
            <person name="De Miccolis Angelini R.M."/>
            <person name="Pollastro S."/>
            <person name="Abate D."/>
            <person name="Faretra F."/>
            <person name="Romanazzi G."/>
        </authorList>
    </citation>
    <scope>NUCLEOTIDE SEQUENCE [LARGE SCALE GENOMIC DNA]</scope>
    <source>
        <strain evidence="18 19">Mfrg269</strain>
    </source>
</reference>
<dbReference type="CDD" id="cd05580">
    <property type="entry name" value="STKc_PKA_like"/>
    <property type="match status" value="1"/>
</dbReference>
<evidence type="ECO:0000256" key="4">
    <source>
        <dbReference type="ARBA" id="ARBA00022527"/>
    </source>
</evidence>
<proteinExistence type="inferred from homology"/>
<dbReference type="GO" id="GO:0020037">
    <property type="term" value="F:heme binding"/>
    <property type="evidence" value="ECO:0007669"/>
    <property type="project" value="InterPro"/>
</dbReference>
<keyword evidence="4" id="KW-0723">Serine/threonine-protein kinase</keyword>
<dbReference type="PROSITE" id="PS00086">
    <property type="entry name" value="CYTOCHROME_P450"/>
    <property type="match status" value="1"/>
</dbReference>
<dbReference type="SUPFAM" id="SSF48264">
    <property type="entry name" value="Cytochrome P450"/>
    <property type="match status" value="1"/>
</dbReference>
<dbReference type="GO" id="GO:0004497">
    <property type="term" value="F:monooxygenase activity"/>
    <property type="evidence" value="ECO:0007669"/>
    <property type="project" value="InterPro"/>
</dbReference>
<evidence type="ECO:0000256" key="10">
    <source>
        <dbReference type="ARBA" id="ARBA00023004"/>
    </source>
</evidence>
<feature type="domain" description="Protein kinase" evidence="16">
    <location>
        <begin position="51"/>
        <end position="316"/>
    </location>
</feature>
<comment type="similarity">
    <text evidence="2">Belongs to the cytochrome P450 family.</text>
</comment>
<evidence type="ECO:0000256" key="6">
    <source>
        <dbReference type="ARBA" id="ARBA00022723"/>
    </source>
</evidence>
<dbReference type="PRINTS" id="PR00465">
    <property type="entry name" value="EP450IV"/>
</dbReference>
<keyword evidence="5" id="KW-0808">Transferase</keyword>
<dbReference type="PANTHER" id="PTHR24353">
    <property type="entry name" value="CYCLIC NUCLEOTIDE-DEPENDENT PROTEIN KINASE"/>
    <property type="match status" value="1"/>
</dbReference>
<gene>
    <name evidence="18" type="ORF">DID88_007158</name>
</gene>
<dbReference type="EC" id="2.7.11.11" evidence="3"/>
<keyword evidence="11" id="KW-0843">Virulence</keyword>
<evidence type="ECO:0000256" key="8">
    <source>
        <dbReference type="ARBA" id="ARBA00022777"/>
    </source>
</evidence>
<dbReference type="PROSITE" id="PS00108">
    <property type="entry name" value="PROTEIN_KINASE_ST"/>
    <property type="match status" value="1"/>
</dbReference>
<dbReference type="Proteomes" id="UP000249056">
    <property type="component" value="Unassembled WGS sequence"/>
</dbReference>
<dbReference type="PROSITE" id="PS00107">
    <property type="entry name" value="PROTEIN_KINASE_ATP"/>
    <property type="match status" value="1"/>
</dbReference>
<evidence type="ECO:0000256" key="15">
    <source>
        <dbReference type="PROSITE-ProRule" id="PRU10141"/>
    </source>
</evidence>
<dbReference type="InterPro" id="IPR011009">
    <property type="entry name" value="Kinase-like_dom_sf"/>
</dbReference>
<evidence type="ECO:0000256" key="7">
    <source>
        <dbReference type="ARBA" id="ARBA00022741"/>
    </source>
</evidence>
<evidence type="ECO:0000259" key="17">
    <source>
        <dbReference type="PROSITE" id="PS51285"/>
    </source>
</evidence>
<sequence length="833" mass="96155">MAETTTAATEERQFVAHFSQEQHMLPPEEIPQNSRNKELGGTLRGLTARDFDLIRTLGTGTFARVWLVRLANPAEEDRDKVFALKVLRKVEVIKLKQVDHVNHERSVLADVAGHPFITTLITSFSDHDSLYMLLDYCPGGEVFSYLRKAKRFDENTARFYAAEIVLILEFLHEREGVAYRDMKPENLLLDAEGHIKLVDFGFAKRLGNRETYTLCGTPEYLAPEVIQSKGHTTAVDWWALGILIYEFLTGYPPFWHSNPIEIYKQIVTKPISFPQEPPVMSSAAKDIIRQFCTVDRSRRLGNISGGAARVKEHPFFRGVIWEDVYYRKYRGPIIPPLRYPGDAQNFDLYPDEKEEENHTQMNLRQNGMTALRDLLINAYQKYSKNGKAFRMKGPLGSQWALPTSVFAQAGKMGTEDLDPYEANEDFLLLRPFISHESEDMVPFVISKLTRTIPELIPLLLSETSIAFEQNFAPEIGKEKDNEGWTHTCLYQHVNVSLAKIVSRVLCGEKYSSDKVWVDNVATFARGVFFSGMLLRRLPRWSHQWVAPWMGTKRQVEVIEEMVAEDVRDLISGGTRAKDYERGVVLPMLVEDVRGKKRFEGKGEAEVQWGVENRVCRFFFATVDTTTLTFAHVLYDVIGHRKEIFVGPMRREIRDTYERFGGVWNRESLGELKSLDAFMRESQRLHPLGYTLGSRKVARREGLDFISKSVDGEEVIHIPYGERVEELAWAIHQDSEHYEDPEVFRGFRTRHESIAASNPSERFMSFGYGRHSCPGRFVALTIEKIMLIEFLMNYDWKEIDRLKDWSFGWNNIPDMASKVHIRRLSEEEMEELWK</sequence>
<evidence type="ECO:0000256" key="5">
    <source>
        <dbReference type="ARBA" id="ARBA00022679"/>
    </source>
</evidence>
<feature type="domain" description="AGC-kinase C-terminal" evidence="17">
    <location>
        <begin position="317"/>
        <end position="380"/>
    </location>
</feature>
<evidence type="ECO:0000313" key="19">
    <source>
        <dbReference type="Proteomes" id="UP000249056"/>
    </source>
</evidence>
<comment type="caution">
    <text evidence="18">The sequence shown here is derived from an EMBL/GenBank/DDBJ whole genome shotgun (WGS) entry which is preliminary data.</text>
</comment>
<evidence type="ECO:0000256" key="12">
    <source>
        <dbReference type="ARBA" id="ARBA00047292"/>
    </source>
</evidence>
<dbReference type="Gene3D" id="1.10.630.10">
    <property type="entry name" value="Cytochrome P450"/>
    <property type="match status" value="1"/>
</dbReference>
<evidence type="ECO:0000256" key="1">
    <source>
        <dbReference type="ARBA" id="ARBA00001971"/>
    </source>
</evidence>
<keyword evidence="19" id="KW-1185">Reference proteome</keyword>
<keyword evidence="10 14" id="KW-0408">Iron</keyword>
<evidence type="ECO:0000313" key="18">
    <source>
        <dbReference type="EMBL" id="RAL68429.1"/>
    </source>
</evidence>
<dbReference type="AlphaFoldDB" id="A0A395JCF5"/>
<evidence type="ECO:0000259" key="16">
    <source>
        <dbReference type="PROSITE" id="PS50011"/>
    </source>
</evidence>
<dbReference type="GO" id="GO:0005952">
    <property type="term" value="C:cAMP-dependent protein kinase complex"/>
    <property type="evidence" value="ECO:0007669"/>
    <property type="project" value="TreeGrafter"/>
</dbReference>
<dbReference type="EMBL" id="QKRW01000001">
    <property type="protein sequence ID" value="RAL68429.1"/>
    <property type="molecule type" value="Genomic_DNA"/>
</dbReference>
<dbReference type="GO" id="GO:0005829">
    <property type="term" value="C:cytosol"/>
    <property type="evidence" value="ECO:0007669"/>
    <property type="project" value="TreeGrafter"/>
</dbReference>
<dbReference type="Pfam" id="PF00069">
    <property type="entry name" value="Pkinase"/>
    <property type="match status" value="1"/>
</dbReference>
<dbReference type="Gene3D" id="3.30.200.20">
    <property type="entry name" value="Phosphorylase Kinase, domain 1"/>
    <property type="match status" value="1"/>
</dbReference>
<dbReference type="GO" id="GO:0005524">
    <property type="term" value="F:ATP binding"/>
    <property type="evidence" value="ECO:0007669"/>
    <property type="project" value="UniProtKB-UniRule"/>
</dbReference>
<dbReference type="InterPro" id="IPR017441">
    <property type="entry name" value="Protein_kinase_ATP_BS"/>
</dbReference>
<keyword evidence="7 15" id="KW-0547">Nucleotide-binding</keyword>
<evidence type="ECO:0000256" key="3">
    <source>
        <dbReference type="ARBA" id="ARBA00012444"/>
    </source>
</evidence>
<dbReference type="InterPro" id="IPR000961">
    <property type="entry name" value="AGC-kinase_C"/>
</dbReference>
<dbReference type="PROSITE" id="PS50011">
    <property type="entry name" value="PROTEIN_KINASE_DOM"/>
    <property type="match status" value="1"/>
</dbReference>
<evidence type="ECO:0000256" key="2">
    <source>
        <dbReference type="ARBA" id="ARBA00010617"/>
    </source>
</evidence>
<protein>
    <recommendedName>
        <fullName evidence="3">cAMP-dependent protein kinase</fullName>
        <ecNumber evidence="3">2.7.11.11</ecNumber>
    </recommendedName>
</protein>
<dbReference type="InterPro" id="IPR001128">
    <property type="entry name" value="Cyt_P450"/>
</dbReference>
<feature type="binding site" evidence="15">
    <location>
        <position position="85"/>
    </location>
    <ligand>
        <name>ATP</name>
        <dbReference type="ChEBI" id="CHEBI:30616"/>
    </ligand>
</feature>
<evidence type="ECO:0000256" key="13">
    <source>
        <dbReference type="ARBA" id="ARBA00047454"/>
    </source>
</evidence>
<keyword evidence="14" id="KW-0349">Heme</keyword>
<dbReference type="InterPro" id="IPR000719">
    <property type="entry name" value="Prot_kinase_dom"/>
</dbReference>